<name>A0A9P6JI85_9AGAR</name>
<feature type="compositionally biased region" description="Basic residues" evidence="1">
    <location>
        <begin position="1"/>
        <end position="10"/>
    </location>
</feature>
<dbReference type="InterPro" id="IPR013083">
    <property type="entry name" value="Znf_RING/FYVE/PHD"/>
</dbReference>
<gene>
    <name evidence="2" type="ORF">CPB83DRAFT_900100</name>
</gene>
<keyword evidence="3" id="KW-1185">Reference proteome</keyword>
<evidence type="ECO:0000313" key="3">
    <source>
        <dbReference type="Proteomes" id="UP000807306"/>
    </source>
</evidence>
<dbReference type="Gene3D" id="3.30.40.10">
    <property type="entry name" value="Zinc/RING finger domain, C3HC4 (zinc finger)"/>
    <property type="match status" value="1"/>
</dbReference>
<dbReference type="EMBL" id="MU157972">
    <property type="protein sequence ID" value="KAF9521943.1"/>
    <property type="molecule type" value="Genomic_DNA"/>
</dbReference>
<dbReference type="Proteomes" id="UP000807306">
    <property type="component" value="Unassembled WGS sequence"/>
</dbReference>
<reference evidence="2" key="1">
    <citation type="submission" date="2020-11" db="EMBL/GenBank/DDBJ databases">
        <authorList>
            <consortium name="DOE Joint Genome Institute"/>
            <person name="Ahrendt S."/>
            <person name="Riley R."/>
            <person name="Andreopoulos W."/>
            <person name="Labutti K."/>
            <person name="Pangilinan J."/>
            <person name="Ruiz-Duenas F.J."/>
            <person name="Barrasa J.M."/>
            <person name="Sanchez-Garcia M."/>
            <person name="Camarero S."/>
            <person name="Miyauchi S."/>
            <person name="Serrano A."/>
            <person name="Linde D."/>
            <person name="Babiker R."/>
            <person name="Drula E."/>
            <person name="Ayuso-Fernandez I."/>
            <person name="Pacheco R."/>
            <person name="Padilla G."/>
            <person name="Ferreira P."/>
            <person name="Barriuso J."/>
            <person name="Kellner H."/>
            <person name="Castanera R."/>
            <person name="Alfaro M."/>
            <person name="Ramirez L."/>
            <person name="Pisabarro A.G."/>
            <person name="Kuo A."/>
            <person name="Tritt A."/>
            <person name="Lipzen A."/>
            <person name="He G."/>
            <person name="Yan M."/>
            <person name="Ng V."/>
            <person name="Cullen D."/>
            <person name="Martin F."/>
            <person name="Rosso M.-N."/>
            <person name="Henrissat B."/>
            <person name="Hibbett D."/>
            <person name="Martinez A.T."/>
            <person name="Grigoriev I.V."/>
        </authorList>
    </citation>
    <scope>NUCLEOTIDE SEQUENCE</scope>
    <source>
        <strain evidence="2">CBS 506.95</strain>
    </source>
</reference>
<dbReference type="AlphaFoldDB" id="A0A9P6JI85"/>
<dbReference type="OrthoDB" id="3067692at2759"/>
<organism evidence="2 3">
    <name type="scientific">Crepidotus variabilis</name>
    <dbReference type="NCBI Taxonomy" id="179855"/>
    <lineage>
        <taxon>Eukaryota</taxon>
        <taxon>Fungi</taxon>
        <taxon>Dikarya</taxon>
        <taxon>Basidiomycota</taxon>
        <taxon>Agaricomycotina</taxon>
        <taxon>Agaricomycetes</taxon>
        <taxon>Agaricomycetidae</taxon>
        <taxon>Agaricales</taxon>
        <taxon>Agaricineae</taxon>
        <taxon>Crepidotaceae</taxon>
        <taxon>Crepidotus</taxon>
    </lineage>
</organism>
<proteinExistence type="predicted"/>
<sequence length="409" mass="45508">MPHRRKRTKRQTTGAPAPRIDLESDDTSNVAPATEKPLAKRRKVSRLSTITLDINIQGPETTSVASNWCLACQDGGDLRICDEPNCEGTWCERCLPDPSVEEVFSCPRCHLFGAGKVTGTRNKDPLVTSSRPIKLAGEAVTRGLFEEWSSEPMAIISFYLTGMSPIGLCSSSAYSTLVGYLEGNVALVNIDFNLHTHLTEWDLKIEELVTQIRSGRLKRYRQFAFILTDHSDPARGDLHIGPNNSGSAELTKVFGRLFPPALTAIVRSRTRAELILASCGSFVRFNINELKAYACNGPFHRILGFTQEHLQPVFLNDFVTHYLLYDWVRRPKSFYMTLQGDEQLGAHTNILIFSQAQKHTRVPSAIESDAGLQRLFLSQTVYCLSAAAASMSTTALKPLQVLFLWGLPF</sequence>
<feature type="region of interest" description="Disordered" evidence="1">
    <location>
        <begin position="1"/>
        <end position="39"/>
    </location>
</feature>
<evidence type="ECO:0000256" key="1">
    <source>
        <dbReference type="SAM" id="MobiDB-lite"/>
    </source>
</evidence>
<comment type="caution">
    <text evidence="2">The sequence shown here is derived from an EMBL/GenBank/DDBJ whole genome shotgun (WGS) entry which is preliminary data.</text>
</comment>
<protein>
    <submittedName>
        <fullName evidence="2">Uncharacterized protein</fullName>
    </submittedName>
</protein>
<evidence type="ECO:0000313" key="2">
    <source>
        <dbReference type="EMBL" id="KAF9521943.1"/>
    </source>
</evidence>
<accession>A0A9P6JI85</accession>